<reference evidence="6" key="1">
    <citation type="journal article" date="2021" name="PeerJ">
        <title>Extensive microbial diversity within the chicken gut microbiome revealed by metagenomics and culture.</title>
        <authorList>
            <person name="Gilroy R."/>
            <person name="Ravi A."/>
            <person name="Getino M."/>
            <person name="Pursley I."/>
            <person name="Horton D.L."/>
            <person name="Alikhan N.F."/>
            <person name="Baker D."/>
            <person name="Gharbi K."/>
            <person name="Hall N."/>
            <person name="Watson M."/>
            <person name="Adriaenssens E.M."/>
            <person name="Foster-Nyarko E."/>
            <person name="Jarju S."/>
            <person name="Secka A."/>
            <person name="Antonio M."/>
            <person name="Oren A."/>
            <person name="Chaudhuri R.R."/>
            <person name="La Ragione R."/>
            <person name="Hildebrand F."/>
            <person name="Pallen M.J."/>
        </authorList>
    </citation>
    <scope>NUCLEOTIDE SEQUENCE</scope>
    <source>
        <strain evidence="6">ChiHcolR34-3080</strain>
    </source>
</reference>
<keyword evidence="2 6" id="KW-0238">DNA-binding</keyword>
<dbReference type="InterPro" id="IPR010982">
    <property type="entry name" value="Lambda_DNA-bd_dom_sf"/>
</dbReference>
<evidence type="ECO:0000259" key="4">
    <source>
        <dbReference type="PROSITE" id="PS50932"/>
    </source>
</evidence>
<dbReference type="InterPro" id="IPR000843">
    <property type="entry name" value="HTH_LacI"/>
</dbReference>
<dbReference type="CDD" id="cd01392">
    <property type="entry name" value="HTH_LacI"/>
    <property type="match status" value="1"/>
</dbReference>
<dbReference type="PANTHER" id="PTHR30146:SF154">
    <property type="entry name" value="TRANSCRIPTION REGULATOR, MEMBER OF GALR FAMILY"/>
    <property type="match status" value="1"/>
</dbReference>
<dbReference type="PRINTS" id="PR00036">
    <property type="entry name" value="HTHLACI"/>
</dbReference>
<dbReference type="InterPro" id="IPR046335">
    <property type="entry name" value="LacI/GalR-like_sensor"/>
</dbReference>
<dbReference type="Gene3D" id="1.10.260.40">
    <property type="entry name" value="lambda repressor-like DNA-binding domains"/>
    <property type="match status" value="1"/>
</dbReference>
<evidence type="ECO:0000256" key="1">
    <source>
        <dbReference type="ARBA" id="ARBA00023015"/>
    </source>
</evidence>
<dbReference type="AlphaFoldDB" id="A0A9D1QCH6"/>
<proteinExistence type="predicted"/>
<evidence type="ECO:0000313" key="6">
    <source>
        <dbReference type="EMBL" id="HIW09461.1"/>
    </source>
</evidence>
<evidence type="ECO:0000259" key="5">
    <source>
        <dbReference type="PROSITE" id="PS50943"/>
    </source>
</evidence>
<dbReference type="CDD" id="cd01542">
    <property type="entry name" value="PBP1_TreR-like"/>
    <property type="match status" value="1"/>
</dbReference>
<accession>A0A9D1QCH6</accession>
<dbReference type="Pfam" id="PF13377">
    <property type="entry name" value="Peripla_BP_3"/>
    <property type="match status" value="1"/>
</dbReference>
<dbReference type="PANTHER" id="PTHR30146">
    <property type="entry name" value="LACI-RELATED TRANSCRIPTIONAL REPRESSOR"/>
    <property type="match status" value="1"/>
</dbReference>
<dbReference type="GO" id="GO:0003700">
    <property type="term" value="F:DNA-binding transcription factor activity"/>
    <property type="evidence" value="ECO:0007669"/>
    <property type="project" value="TreeGrafter"/>
</dbReference>
<dbReference type="PROSITE" id="PS50943">
    <property type="entry name" value="HTH_CROC1"/>
    <property type="match status" value="1"/>
</dbReference>
<comment type="caution">
    <text evidence="6">The sequence shown here is derived from an EMBL/GenBank/DDBJ whole genome shotgun (WGS) entry which is preliminary data.</text>
</comment>
<name>A0A9D1QCH6_9FIRM</name>
<dbReference type="PROSITE" id="PS00356">
    <property type="entry name" value="HTH_LACI_1"/>
    <property type="match status" value="1"/>
</dbReference>
<dbReference type="InterPro" id="IPR028082">
    <property type="entry name" value="Peripla_BP_I"/>
</dbReference>
<dbReference type="EMBL" id="DXHQ01000100">
    <property type="protein sequence ID" value="HIW09461.1"/>
    <property type="molecule type" value="Genomic_DNA"/>
</dbReference>
<keyword evidence="1" id="KW-0805">Transcription regulation</keyword>
<reference evidence="6" key="2">
    <citation type="submission" date="2021-04" db="EMBL/GenBank/DDBJ databases">
        <authorList>
            <person name="Gilroy R."/>
        </authorList>
    </citation>
    <scope>NUCLEOTIDE SEQUENCE</scope>
    <source>
        <strain evidence="6">ChiHcolR34-3080</strain>
    </source>
</reference>
<keyword evidence="3" id="KW-0804">Transcription</keyword>
<evidence type="ECO:0000313" key="7">
    <source>
        <dbReference type="Proteomes" id="UP000823933"/>
    </source>
</evidence>
<protein>
    <submittedName>
        <fullName evidence="6">LacI family DNA-binding transcriptional regulator</fullName>
    </submittedName>
</protein>
<dbReference type="SUPFAM" id="SSF47413">
    <property type="entry name" value="lambda repressor-like DNA-binding domains"/>
    <property type="match status" value="1"/>
</dbReference>
<evidence type="ECO:0000256" key="3">
    <source>
        <dbReference type="ARBA" id="ARBA00023163"/>
    </source>
</evidence>
<gene>
    <name evidence="6" type="ORF">H9890_08705</name>
</gene>
<dbReference type="Gene3D" id="3.40.50.2300">
    <property type="match status" value="2"/>
</dbReference>
<dbReference type="InterPro" id="IPR001387">
    <property type="entry name" value="Cro/C1-type_HTH"/>
</dbReference>
<feature type="domain" description="HTH cro/C1-type" evidence="5">
    <location>
        <begin position="7"/>
        <end position="30"/>
    </location>
</feature>
<dbReference type="SMART" id="SM00354">
    <property type="entry name" value="HTH_LACI"/>
    <property type="match status" value="1"/>
</dbReference>
<dbReference type="SUPFAM" id="SSF53822">
    <property type="entry name" value="Periplasmic binding protein-like I"/>
    <property type="match status" value="1"/>
</dbReference>
<organism evidence="6 7">
    <name type="scientific">Candidatus Faecalibacterium intestinigallinarum</name>
    <dbReference type="NCBI Taxonomy" id="2838581"/>
    <lineage>
        <taxon>Bacteria</taxon>
        <taxon>Bacillati</taxon>
        <taxon>Bacillota</taxon>
        <taxon>Clostridia</taxon>
        <taxon>Eubacteriales</taxon>
        <taxon>Oscillospiraceae</taxon>
        <taxon>Faecalibacterium</taxon>
    </lineage>
</organism>
<dbReference type="Pfam" id="PF00356">
    <property type="entry name" value="LacI"/>
    <property type="match status" value="1"/>
</dbReference>
<dbReference type="PROSITE" id="PS50932">
    <property type="entry name" value="HTH_LACI_2"/>
    <property type="match status" value="1"/>
</dbReference>
<dbReference type="Proteomes" id="UP000823933">
    <property type="component" value="Unassembled WGS sequence"/>
</dbReference>
<dbReference type="GO" id="GO:0000976">
    <property type="term" value="F:transcription cis-regulatory region binding"/>
    <property type="evidence" value="ECO:0007669"/>
    <property type="project" value="TreeGrafter"/>
</dbReference>
<sequence length="327" mass="35648">MAEHRSTINDVAKRAGVSKSTVSRYLNGKSIREGNYDRIKEAVEYYHFKANPFARLSAKRSNMIGVILPGFDSTVTPRVLTAMDKYLRTKGYTPLFVNTEGDLDFEVRSMDNLERMRMDGIVVVASYLTPAHRTQVAGMHTPVVFLGQVFEGGASVVNDDLAAGEALGLYVAGRGYRKVGCLWVTEADEAVGRRRKEGVRKGLAGGGVTEMPCWEADFTFETAYARAREILSGPDRPEALVCATDRIAYGVYKAARELGLRIPEDIAVAGFGGYDTSELLSPPLTTVRFDVETAACVCADTVLKMCEGEPVSQTQLVGYQFLPGGSV</sequence>
<evidence type="ECO:0000256" key="2">
    <source>
        <dbReference type="ARBA" id="ARBA00023125"/>
    </source>
</evidence>
<feature type="domain" description="HTH lacI-type" evidence="4">
    <location>
        <begin position="6"/>
        <end position="59"/>
    </location>
</feature>